<evidence type="ECO:0000313" key="2">
    <source>
        <dbReference type="Proteomes" id="UP000824890"/>
    </source>
</evidence>
<dbReference type="Proteomes" id="UP000824890">
    <property type="component" value="Unassembled WGS sequence"/>
</dbReference>
<feature type="non-terminal residue" evidence="1">
    <location>
        <position position="1"/>
    </location>
</feature>
<name>A0ABQ8EAV1_BRANA</name>
<protein>
    <submittedName>
        <fullName evidence="1">Uncharacterized protein</fullName>
    </submittedName>
</protein>
<comment type="caution">
    <text evidence="1">The sequence shown here is derived from an EMBL/GenBank/DDBJ whole genome shotgun (WGS) entry which is preliminary data.</text>
</comment>
<sequence length="368" mass="41585">WPSGSTEEILTHDYPRSPVQYSGTAGWYWWPSGNTEGILTHDYPKSPVRYSGTAEWYWRFLGCALRISGEVTLRDESSHYKKFNLHSFGERGERLVSTHRSPPPKRSRVQPPLLLDMSLFSPLCISSLVLHRVAAGSGEPKRFLSVYSATLEWWRGRWWLDLSMRHRHLGQICFGGLSEWLSVAASSSPAKLRPSLGTSSPSSFHDSLHGVLMVMGLVWSWAWCLALLCLCLRDVPSFLLPVDGSLQLLRIQSYRRMILWGPEFCSINLRFLTAGTHRCLIYWFLRVGMDSQGPGLLSFWSVYNVWSGPRRLRWPDQVLVTPASPVRQSESPLGWSAVPQTVLRLSALLISSLVAGSDNETKLRSPVA</sequence>
<keyword evidence="2" id="KW-1185">Reference proteome</keyword>
<proteinExistence type="predicted"/>
<dbReference type="EMBL" id="JAGKQM010000002">
    <property type="protein sequence ID" value="KAH0938787.1"/>
    <property type="molecule type" value="Genomic_DNA"/>
</dbReference>
<gene>
    <name evidence="1" type="ORF">HID58_006248</name>
</gene>
<organism evidence="1 2">
    <name type="scientific">Brassica napus</name>
    <name type="common">Rape</name>
    <dbReference type="NCBI Taxonomy" id="3708"/>
    <lineage>
        <taxon>Eukaryota</taxon>
        <taxon>Viridiplantae</taxon>
        <taxon>Streptophyta</taxon>
        <taxon>Embryophyta</taxon>
        <taxon>Tracheophyta</taxon>
        <taxon>Spermatophyta</taxon>
        <taxon>Magnoliopsida</taxon>
        <taxon>eudicotyledons</taxon>
        <taxon>Gunneridae</taxon>
        <taxon>Pentapetalae</taxon>
        <taxon>rosids</taxon>
        <taxon>malvids</taxon>
        <taxon>Brassicales</taxon>
        <taxon>Brassicaceae</taxon>
        <taxon>Brassiceae</taxon>
        <taxon>Brassica</taxon>
    </lineage>
</organism>
<accession>A0ABQ8EAV1</accession>
<evidence type="ECO:0000313" key="1">
    <source>
        <dbReference type="EMBL" id="KAH0938787.1"/>
    </source>
</evidence>
<reference evidence="1 2" key="1">
    <citation type="submission" date="2021-05" db="EMBL/GenBank/DDBJ databases">
        <title>Genome Assembly of Synthetic Allotetraploid Brassica napus Reveals Homoeologous Exchanges between Subgenomes.</title>
        <authorList>
            <person name="Davis J.T."/>
        </authorList>
    </citation>
    <scope>NUCLEOTIDE SEQUENCE [LARGE SCALE GENOMIC DNA]</scope>
    <source>
        <strain evidence="2">cv. Da-Ae</strain>
        <tissue evidence="1">Seedling</tissue>
    </source>
</reference>